<comment type="caution">
    <text evidence="2">The sequence shown here is derived from an EMBL/GenBank/DDBJ whole genome shotgun (WGS) entry which is preliminary data.</text>
</comment>
<reference evidence="2 3" key="1">
    <citation type="submission" date="2021-07" db="EMBL/GenBank/DDBJ databases">
        <title>Stakelama flava sp. nov., a novel endophytic bacterium isolated from branch of Kandelia candel.</title>
        <authorList>
            <person name="Tuo L."/>
        </authorList>
    </citation>
    <scope>NUCLEOTIDE SEQUENCE [LARGE SCALE GENOMIC DNA]</scope>
    <source>
        <strain evidence="2 3">CBK3Z-3</strain>
    </source>
</reference>
<protein>
    <recommendedName>
        <fullName evidence="4">DUF1236 domain-containing protein</fullName>
    </recommendedName>
</protein>
<feature type="chain" id="PRO_5045642535" description="DUF1236 domain-containing protein" evidence="1">
    <location>
        <begin position="24"/>
        <end position="198"/>
    </location>
</feature>
<evidence type="ECO:0000256" key="1">
    <source>
        <dbReference type="SAM" id="SignalP"/>
    </source>
</evidence>
<dbReference type="EMBL" id="JAHWZX010000009">
    <property type="protein sequence ID" value="MBW4331365.1"/>
    <property type="molecule type" value="Genomic_DNA"/>
</dbReference>
<sequence length="198" mass="21193">MKTSVAALRLASLLALGAIPAFAASPATAQSASIVASASPDGSVPYPLDKVAVSTADLGQFPYVMLPDGYEPMNRPQLQGVGHFPFWTGTGFHWVEGKVWFTSIEQLEGTSFSRFGLTQQIEAELQKFGAVKVAKGKIPSALAHALPDDITVDMNEALGDIYNNPVETWVIRRNDRAIWIHFTASSAMATLTVVETGA</sequence>
<keyword evidence="3" id="KW-1185">Reference proteome</keyword>
<evidence type="ECO:0000313" key="3">
    <source>
        <dbReference type="Proteomes" id="UP001197214"/>
    </source>
</evidence>
<evidence type="ECO:0008006" key="4">
    <source>
        <dbReference type="Google" id="ProtNLM"/>
    </source>
</evidence>
<accession>A0ABS6XPM3</accession>
<dbReference type="Proteomes" id="UP001197214">
    <property type="component" value="Unassembled WGS sequence"/>
</dbReference>
<organism evidence="2 3">
    <name type="scientific">Stakelama flava</name>
    <dbReference type="NCBI Taxonomy" id="2860338"/>
    <lineage>
        <taxon>Bacteria</taxon>
        <taxon>Pseudomonadati</taxon>
        <taxon>Pseudomonadota</taxon>
        <taxon>Alphaproteobacteria</taxon>
        <taxon>Sphingomonadales</taxon>
        <taxon>Sphingomonadaceae</taxon>
        <taxon>Stakelama</taxon>
    </lineage>
</organism>
<keyword evidence="1" id="KW-0732">Signal</keyword>
<dbReference type="RefSeq" id="WP_219238474.1">
    <property type="nucleotide sequence ID" value="NZ_JAHWZX010000009.1"/>
</dbReference>
<evidence type="ECO:0000313" key="2">
    <source>
        <dbReference type="EMBL" id="MBW4331365.1"/>
    </source>
</evidence>
<feature type="signal peptide" evidence="1">
    <location>
        <begin position="1"/>
        <end position="23"/>
    </location>
</feature>
<gene>
    <name evidence="2" type="ORF">KY084_10825</name>
</gene>
<proteinExistence type="predicted"/>
<name>A0ABS6XPM3_9SPHN</name>